<comment type="caution">
    <text evidence="3">The sequence shown here is derived from an EMBL/GenBank/DDBJ whole genome shotgun (WGS) entry which is preliminary data.</text>
</comment>
<name>A0ABV4CMS1_9PSEU</name>
<feature type="region of interest" description="Disordered" evidence="1">
    <location>
        <begin position="105"/>
        <end position="125"/>
    </location>
</feature>
<proteinExistence type="predicted"/>
<evidence type="ECO:0000313" key="3">
    <source>
        <dbReference type="EMBL" id="MEY8042395.1"/>
    </source>
</evidence>
<dbReference type="Pfam" id="PF05239">
    <property type="entry name" value="PRC"/>
    <property type="match status" value="1"/>
</dbReference>
<keyword evidence="4" id="KW-1185">Reference proteome</keyword>
<protein>
    <submittedName>
        <fullName evidence="3">PRC-barrel domain-containing protein</fullName>
    </submittedName>
</protein>
<dbReference type="Gene3D" id="3.90.50.10">
    <property type="entry name" value="Photosynthetic Reaction Center, subunit H, domain 2"/>
    <property type="match status" value="1"/>
</dbReference>
<evidence type="ECO:0000259" key="2">
    <source>
        <dbReference type="Pfam" id="PF05239"/>
    </source>
</evidence>
<evidence type="ECO:0000256" key="1">
    <source>
        <dbReference type="SAM" id="MobiDB-lite"/>
    </source>
</evidence>
<accession>A0ABV4CMS1</accession>
<sequence>MTTIGQREALRMYGCEVVDPAGQRIGIVGDLFLDDSTEEPAWITVQTGLFGTNETFVPLDGAAFDGARVTVAVSRDVVRRAPFVDTERGDLLQEQESALQHHYDRIPAPRTPGAVSHRPPGTPGG</sequence>
<dbReference type="InterPro" id="IPR011033">
    <property type="entry name" value="PRC_barrel-like_sf"/>
</dbReference>
<gene>
    <name evidence="3" type="ORF">AB8O55_23545</name>
</gene>
<dbReference type="InterPro" id="IPR027275">
    <property type="entry name" value="PRC-brl_dom"/>
</dbReference>
<feature type="domain" description="PRC-barrel" evidence="2">
    <location>
        <begin position="12"/>
        <end position="75"/>
    </location>
</feature>
<dbReference type="RefSeq" id="WP_345356758.1">
    <property type="nucleotide sequence ID" value="NZ_BAABII010000003.1"/>
</dbReference>
<dbReference type="InterPro" id="IPR014747">
    <property type="entry name" value="Bac_photo_RC_H_C"/>
</dbReference>
<organism evidence="3 4">
    <name type="scientific">Saccharopolyspora cebuensis</name>
    <dbReference type="NCBI Taxonomy" id="418759"/>
    <lineage>
        <taxon>Bacteria</taxon>
        <taxon>Bacillati</taxon>
        <taxon>Actinomycetota</taxon>
        <taxon>Actinomycetes</taxon>
        <taxon>Pseudonocardiales</taxon>
        <taxon>Pseudonocardiaceae</taxon>
        <taxon>Saccharopolyspora</taxon>
    </lineage>
</organism>
<dbReference type="EMBL" id="JBGEHV010000055">
    <property type="protein sequence ID" value="MEY8042395.1"/>
    <property type="molecule type" value="Genomic_DNA"/>
</dbReference>
<dbReference type="SUPFAM" id="SSF50346">
    <property type="entry name" value="PRC-barrel domain"/>
    <property type="match status" value="1"/>
</dbReference>
<reference evidence="3 4" key="1">
    <citation type="submission" date="2024-08" db="EMBL/GenBank/DDBJ databases">
        <title>Genome mining of Saccharopolyspora cebuensis PGLac3 from Nigerian medicinal plant.</title>
        <authorList>
            <person name="Ezeobiora C.E."/>
            <person name="Igbokwe N.H."/>
            <person name="Amin D.H."/>
            <person name="Mendie U.E."/>
        </authorList>
    </citation>
    <scope>NUCLEOTIDE SEQUENCE [LARGE SCALE GENOMIC DNA]</scope>
    <source>
        <strain evidence="3 4">PGLac3</strain>
    </source>
</reference>
<evidence type="ECO:0000313" key="4">
    <source>
        <dbReference type="Proteomes" id="UP001564626"/>
    </source>
</evidence>
<dbReference type="Proteomes" id="UP001564626">
    <property type="component" value="Unassembled WGS sequence"/>
</dbReference>